<comment type="caution">
    <text evidence="3">The sequence shown here is derived from an EMBL/GenBank/DDBJ whole genome shotgun (WGS) entry which is preliminary data.</text>
</comment>
<proteinExistence type="predicted"/>
<keyword evidence="2" id="KW-0812">Transmembrane</keyword>
<evidence type="ECO:0000313" key="3">
    <source>
        <dbReference type="EMBL" id="OKL51373.1"/>
    </source>
</evidence>
<feature type="transmembrane region" description="Helical" evidence="2">
    <location>
        <begin position="38"/>
        <end position="59"/>
    </location>
</feature>
<protein>
    <submittedName>
        <fullName evidence="3">Uncharacterized protein</fullName>
    </submittedName>
</protein>
<gene>
    <name evidence="3" type="ORF">BSZ40_07305</name>
</gene>
<keyword evidence="2" id="KW-1133">Transmembrane helix</keyword>
<sequence length="146" mass="15384">MSYSDEEDGAVTRPIVINPDDVPPARVGTPIPHGPTPAAVVGTVLAVLLLVVGLAFAAWQVGDDAPKPAPTPTLNAVTPVDEEVLQWREMPVPGWDAALDRLWLACEEGQLQACDELAAEAPQKSAYRGFAETCGGRRSPSGERCG</sequence>
<name>A0A1Q5PUU8_9ACTO</name>
<feature type="region of interest" description="Disordered" evidence="1">
    <location>
        <begin position="1"/>
        <end position="21"/>
    </location>
</feature>
<organism evidence="3 4">
    <name type="scientific">Buchananella hordeovulneris</name>
    <dbReference type="NCBI Taxonomy" id="52770"/>
    <lineage>
        <taxon>Bacteria</taxon>
        <taxon>Bacillati</taxon>
        <taxon>Actinomycetota</taxon>
        <taxon>Actinomycetes</taxon>
        <taxon>Actinomycetales</taxon>
        <taxon>Actinomycetaceae</taxon>
        <taxon>Buchananella</taxon>
    </lineage>
</organism>
<dbReference type="Proteomes" id="UP000185612">
    <property type="component" value="Unassembled WGS sequence"/>
</dbReference>
<accession>A0A1Q5PUU8</accession>
<evidence type="ECO:0000256" key="2">
    <source>
        <dbReference type="SAM" id="Phobius"/>
    </source>
</evidence>
<evidence type="ECO:0000256" key="1">
    <source>
        <dbReference type="SAM" id="MobiDB-lite"/>
    </source>
</evidence>
<dbReference type="RefSeq" id="WP_073824723.1">
    <property type="nucleotide sequence ID" value="NZ_JAUNKL010000009.1"/>
</dbReference>
<dbReference type="EMBL" id="MQVS01000007">
    <property type="protein sequence ID" value="OKL51373.1"/>
    <property type="molecule type" value="Genomic_DNA"/>
</dbReference>
<keyword evidence="2" id="KW-0472">Membrane</keyword>
<evidence type="ECO:0000313" key="4">
    <source>
        <dbReference type="Proteomes" id="UP000185612"/>
    </source>
</evidence>
<dbReference type="OrthoDB" id="3249486at2"/>
<dbReference type="AlphaFoldDB" id="A0A1Q5PUU8"/>
<reference evidence="4" key="1">
    <citation type="submission" date="2016-12" db="EMBL/GenBank/DDBJ databases">
        <authorList>
            <person name="Meng X."/>
        </authorList>
    </citation>
    <scope>NUCLEOTIDE SEQUENCE [LARGE SCALE GENOMIC DNA]</scope>
    <source>
        <strain evidence="4">DSM 20732</strain>
    </source>
</reference>
<keyword evidence="4" id="KW-1185">Reference proteome</keyword>